<feature type="region of interest" description="Disordered" evidence="1">
    <location>
        <begin position="72"/>
        <end position="96"/>
    </location>
</feature>
<proteinExistence type="predicted"/>
<accession>A0AAV4HWY7</accession>
<evidence type="ECO:0000256" key="1">
    <source>
        <dbReference type="SAM" id="MobiDB-lite"/>
    </source>
</evidence>
<reference evidence="2 3" key="1">
    <citation type="journal article" date="2021" name="Elife">
        <title>Chloroplast acquisition without the gene transfer in kleptoplastic sea slugs, Plakobranchus ocellatus.</title>
        <authorList>
            <person name="Maeda T."/>
            <person name="Takahashi S."/>
            <person name="Yoshida T."/>
            <person name="Shimamura S."/>
            <person name="Takaki Y."/>
            <person name="Nagai Y."/>
            <person name="Toyoda A."/>
            <person name="Suzuki Y."/>
            <person name="Arimoto A."/>
            <person name="Ishii H."/>
            <person name="Satoh N."/>
            <person name="Nishiyama T."/>
            <person name="Hasebe M."/>
            <person name="Maruyama T."/>
            <person name="Minagawa J."/>
            <person name="Obokata J."/>
            <person name="Shigenobu S."/>
        </authorList>
    </citation>
    <scope>NUCLEOTIDE SEQUENCE [LARGE SCALE GENOMIC DNA]</scope>
</reference>
<organism evidence="2 3">
    <name type="scientific">Elysia marginata</name>
    <dbReference type="NCBI Taxonomy" id="1093978"/>
    <lineage>
        <taxon>Eukaryota</taxon>
        <taxon>Metazoa</taxon>
        <taxon>Spiralia</taxon>
        <taxon>Lophotrochozoa</taxon>
        <taxon>Mollusca</taxon>
        <taxon>Gastropoda</taxon>
        <taxon>Heterobranchia</taxon>
        <taxon>Euthyneura</taxon>
        <taxon>Panpulmonata</taxon>
        <taxon>Sacoglossa</taxon>
        <taxon>Placobranchoidea</taxon>
        <taxon>Plakobranchidae</taxon>
        <taxon>Elysia</taxon>
    </lineage>
</organism>
<dbReference type="EMBL" id="BMAT01009217">
    <property type="protein sequence ID" value="GFS01883.1"/>
    <property type="molecule type" value="Genomic_DNA"/>
</dbReference>
<gene>
    <name evidence="2" type="ORF">ElyMa_004593000</name>
</gene>
<feature type="compositionally biased region" description="Basic and acidic residues" evidence="1">
    <location>
        <begin position="75"/>
        <end position="89"/>
    </location>
</feature>
<evidence type="ECO:0000313" key="2">
    <source>
        <dbReference type="EMBL" id="GFS01883.1"/>
    </source>
</evidence>
<name>A0AAV4HWY7_9GAST</name>
<dbReference type="Proteomes" id="UP000762676">
    <property type="component" value="Unassembled WGS sequence"/>
</dbReference>
<evidence type="ECO:0000313" key="3">
    <source>
        <dbReference type="Proteomes" id="UP000762676"/>
    </source>
</evidence>
<protein>
    <submittedName>
        <fullName evidence="2">Uncharacterized protein</fullName>
    </submittedName>
</protein>
<keyword evidence="3" id="KW-1185">Reference proteome</keyword>
<comment type="caution">
    <text evidence="2">The sequence shown here is derived from an EMBL/GenBank/DDBJ whole genome shotgun (WGS) entry which is preliminary data.</text>
</comment>
<sequence>MYYGKCQASKTGYSDINEKLEAIAVKVDAIDAKLDSLAGGQYRYNLLTRIDQRLDNIDSKLDVLAPQGGLSAEESSVKSKGVQEHKPEAGQEVEEDQEDYPYYNCVDLISVERYPTADGNTFTVKFTKNVQELSVRYQEEMGPAKPVDTFVEEEGGVWSVSFFSKQTGERQQSPWISFRDTVDEKGSFLSSRHELHLNLNNSVLSHSLEMMEPLPELHADPPRDVVYEPGQDFNVTVFVPLNNIPSHDFYIHESFPGINISSGKAYMNMERRKIFRDLEDDSDENKKVKSLTVLTSSVTLSGYLSFNFGIDLEGPIVKTVQVSRIIMVRPSNQSTVLPPGFLGFFENPHMGLSQNGNELRRCGLGVKCMAWCHAVGDPISDIQVLKILPDGRHETVPSATSPDLPISGDTLQVVFWEFVAEEDDSNGLTTFQCVATDQSRGRVVSKLVDILVMLPDGLDEDGTNVTVMDDHMDPHIKHLIFNCAVYGRPLPEVSISGGTSQIFSMDSYEPDSVIHTGRSTAVMTKNLTIDVDYYRRHNYRLYEDDELPYCGFFSSTRGEYITHTYDVPDFGLSES</sequence>
<dbReference type="AlphaFoldDB" id="A0AAV4HWY7"/>